<dbReference type="Proteomes" id="UP001165064">
    <property type="component" value="Unassembled WGS sequence"/>
</dbReference>
<evidence type="ECO:0000313" key="2">
    <source>
        <dbReference type="Proteomes" id="UP001165064"/>
    </source>
</evidence>
<sequence length="104" mass="12104">MCQVVKKMLASNLVYGLLSEGSHCFYLKPLHTKIVDDLCEMSVNYCKLRFGDPDLPIGYVLTMLLLKIRKSYLEMNDIDNDKNEDMRTVQLMWDQVIKSPKDNK</sequence>
<proteinExistence type="predicted"/>
<accession>A0ACB5T2M1</accession>
<name>A0ACB5T2M1_AMBMO</name>
<gene>
    <name evidence="1" type="ORF">Amon02_000361500</name>
</gene>
<evidence type="ECO:0000313" key="1">
    <source>
        <dbReference type="EMBL" id="GME78808.1"/>
    </source>
</evidence>
<protein>
    <submittedName>
        <fullName evidence="1">Unnamed protein product</fullName>
    </submittedName>
</protein>
<comment type="caution">
    <text evidence="1">The sequence shown here is derived from an EMBL/GenBank/DDBJ whole genome shotgun (WGS) entry which is preliminary data.</text>
</comment>
<keyword evidence="2" id="KW-1185">Reference proteome</keyword>
<reference evidence="1" key="1">
    <citation type="submission" date="2023-04" db="EMBL/GenBank/DDBJ databases">
        <title>Ambrosiozyma monospora NBRC 10751.</title>
        <authorList>
            <person name="Ichikawa N."/>
            <person name="Sato H."/>
            <person name="Tonouchi N."/>
        </authorList>
    </citation>
    <scope>NUCLEOTIDE SEQUENCE</scope>
    <source>
        <strain evidence="1">NBRC 10751</strain>
    </source>
</reference>
<dbReference type="EMBL" id="BSXS01002333">
    <property type="protein sequence ID" value="GME78808.1"/>
    <property type="molecule type" value="Genomic_DNA"/>
</dbReference>
<organism evidence="1 2">
    <name type="scientific">Ambrosiozyma monospora</name>
    <name type="common">Yeast</name>
    <name type="synonym">Endomycopsis monosporus</name>
    <dbReference type="NCBI Taxonomy" id="43982"/>
    <lineage>
        <taxon>Eukaryota</taxon>
        <taxon>Fungi</taxon>
        <taxon>Dikarya</taxon>
        <taxon>Ascomycota</taxon>
        <taxon>Saccharomycotina</taxon>
        <taxon>Pichiomycetes</taxon>
        <taxon>Pichiales</taxon>
        <taxon>Pichiaceae</taxon>
        <taxon>Ambrosiozyma</taxon>
    </lineage>
</organism>